<evidence type="ECO:0000313" key="1">
    <source>
        <dbReference type="EMBL" id="KAK1748035.1"/>
    </source>
</evidence>
<proteinExistence type="predicted"/>
<sequence>MKRRQAYVTESLKRSQEPIVNGDVVDYPKFSDYMPVASLGAIASMSMWRPPREDDLETSGVIAREAVPVPSVAYTNSTGPTMMAPMVSTSVLENKPVTATKSALPMVSPTITQEVPFSQ</sequence>
<dbReference type="AlphaFoldDB" id="A0AAD9DJI6"/>
<organism evidence="1 2">
    <name type="scientific">Skeletonema marinoi</name>
    <dbReference type="NCBI Taxonomy" id="267567"/>
    <lineage>
        <taxon>Eukaryota</taxon>
        <taxon>Sar</taxon>
        <taxon>Stramenopiles</taxon>
        <taxon>Ochrophyta</taxon>
        <taxon>Bacillariophyta</taxon>
        <taxon>Coscinodiscophyceae</taxon>
        <taxon>Thalassiosirophycidae</taxon>
        <taxon>Thalassiosirales</taxon>
        <taxon>Skeletonemataceae</taxon>
        <taxon>Skeletonema</taxon>
        <taxon>Skeletonema marinoi-dohrnii complex</taxon>
    </lineage>
</organism>
<gene>
    <name evidence="1" type="ORF">QTG54_001998</name>
</gene>
<name>A0AAD9DJI6_9STRA</name>
<dbReference type="EMBL" id="JATAAI010000002">
    <property type="protein sequence ID" value="KAK1748035.1"/>
    <property type="molecule type" value="Genomic_DNA"/>
</dbReference>
<reference evidence="1" key="1">
    <citation type="submission" date="2023-06" db="EMBL/GenBank/DDBJ databases">
        <title>Survivors Of The Sea: Transcriptome response of Skeletonema marinoi to long-term dormancy.</title>
        <authorList>
            <person name="Pinder M.I.M."/>
            <person name="Kourtchenko O."/>
            <person name="Robertson E.K."/>
            <person name="Larsson T."/>
            <person name="Maumus F."/>
            <person name="Osuna-Cruz C.M."/>
            <person name="Vancaester E."/>
            <person name="Stenow R."/>
            <person name="Vandepoele K."/>
            <person name="Ploug H."/>
            <person name="Bruchert V."/>
            <person name="Godhe A."/>
            <person name="Topel M."/>
        </authorList>
    </citation>
    <scope>NUCLEOTIDE SEQUENCE</scope>
    <source>
        <strain evidence="1">R05AC</strain>
    </source>
</reference>
<comment type="caution">
    <text evidence="1">The sequence shown here is derived from an EMBL/GenBank/DDBJ whole genome shotgun (WGS) entry which is preliminary data.</text>
</comment>
<dbReference type="Proteomes" id="UP001224775">
    <property type="component" value="Unassembled WGS sequence"/>
</dbReference>
<protein>
    <submittedName>
        <fullName evidence="1">Uncharacterized protein</fullName>
    </submittedName>
</protein>
<keyword evidence="2" id="KW-1185">Reference proteome</keyword>
<evidence type="ECO:0000313" key="2">
    <source>
        <dbReference type="Proteomes" id="UP001224775"/>
    </source>
</evidence>
<accession>A0AAD9DJI6</accession>